<keyword evidence="1" id="KW-1133">Transmembrane helix</keyword>
<keyword evidence="1" id="KW-0812">Transmembrane</keyword>
<feature type="transmembrane region" description="Helical" evidence="1">
    <location>
        <begin position="89"/>
        <end position="113"/>
    </location>
</feature>
<dbReference type="EMBL" id="JBBPEH010000003">
    <property type="protein sequence ID" value="KAK7540744.1"/>
    <property type="molecule type" value="Genomic_DNA"/>
</dbReference>
<evidence type="ECO:0000313" key="3">
    <source>
        <dbReference type="Proteomes" id="UP001360953"/>
    </source>
</evidence>
<proteinExistence type="predicted"/>
<protein>
    <submittedName>
        <fullName evidence="2">Uncharacterized protein</fullName>
    </submittedName>
</protein>
<organism evidence="2 3">
    <name type="scientific">Phyllosticta citribraziliensis</name>
    <dbReference type="NCBI Taxonomy" id="989973"/>
    <lineage>
        <taxon>Eukaryota</taxon>
        <taxon>Fungi</taxon>
        <taxon>Dikarya</taxon>
        <taxon>Ascomycota</taxon>
        <taxon>Pezizomycotina</taxon>
        <taxon>Dothideomycetes</taxon>
        <taxon>Dothideomycetes incertae sedis</taxon>
        <taxon>Botryosphaeriales</taxon>
        <taxon>Phyllostictaceae</taxon>
        <taxon>Phyllosticta</taxon>
    </lineage>
</organism>
<name>A0ABR1LZV8_9PEZI</name>
<accession>A0ABR1LZV8</accession>
<keyword evidence="1" id="KW-0472">Membrane</keyword>
<dbReference type="Proteomes" id="UP001360953">
    <property type="component" value="Unassembled WGS sequence"/>
</dbReference>
<sequence length="205" mass="23457">MLPFFLPIICDQFSNTHASSSSSNTSIYTQCAKSTRASSLLTFLTRRSHSLSFSVNLYYSCVLPSVSHSSQLKQAVPAALLLKSFTIQLAWYLASAFVFLSFFLFLFFFFFFLQQLHQSTITTLNSLPPTHLLLHFPIHHPRHTRSHRNTLRAAASSCLYYILCTVRYMHVSIRDRLASWTARQPVTAIMFFALSRRRSFVLVSA</sequence>
<gene>
    <name evidence="2" type="ORF">J3D65DRAFT_251739</name>
</gene>
<dbReference type="RefSeq" id="XP_066657675.1">
    <property type="nucleotide sequence ID" value="XM_066794810.1"/>
</dbReference>
<comment type="caution">
    <text evidence="2">The sequence shown here is derived from an EMBL/GenBank/DDBJ whole genome shotgun (WGS) entry which is preliminary data.</text>
</comment>
<evidence type="ECO:0000256" key="1">
    <source>
        <dbReference type="SAM" id="Phobius"/>
    </source>
</evidence>
<evidence type="ECO:0000313" key="2">
    <source>
        <dbReference type="EMBL" id="KAK7540744.1"/>
    </source>
</evidence>
<reference evidence="2 3" key="1">
    <citation type="submission" date="2024-04" db="EMBL/GenBank/DDBJ databases">
        <title>Phyllosticta paracitricarpa is synonymous to the EU quarantine fungus P. citricarpa based on phylogenomic analyses.</title>
        <authorList>
            <consortium name="Lawrence Berkeley National Laboratory"/>
            <person name="Van ingen-buijs V.A."/>
            <person name="Van westerhoven A.C."/>
            <person name="Haridas S."/>
            <person name="Skiadas P."/>
            <person name="Martin F."/>
            <person name="Groenewald J.Z."/>
            <person name="Crous P.W."/>
            <person name="Seidl M.F."/>
        </authorList>
    </citation>
    <scope>NUCLEOTIDE SEQUENCE [LARGE SCALE GENOMIC DNA]</scope>
    <source>
        <strain evidence="2 3">CPC 17464</strain>
    </source>
</reference>
<dbReference type="GeneID" id="92027716"/>
<keyword evidence="3" id="KW-1185">Reference proteome</keyword>